<feature type="compositionally biased region" description="Basic and acidic residues" evidence="1">
    <location>
        <begin position="532"/>
        <end position="550"/>
    </location>
</feature>
<feature type="compositionally biased region" description="Basic residues" evidence="1">
    <location>
        <begin position="326"/>
        <end position="336"/>
    </location>
</feature>
<feature type="region of interest" description="Disordered" evidence="1">
    <location>
        <begin position="519"/>
        <end position="563"/>
    </location>
</feature>
<evidence type="ECO:0000256" key="1">
    <source>
        <dbReference type="SAM" id="MobiDB-lite"/>
    </source>
</evidence>
<feature type="compositionally biased region" description="Low complexity" evidence="1">
    <location>
        <begin position="25"/>
        <end position="35"/>
    </location>
</feature>
<comment type="caution">
    <text evidence="2">The sequence shown here is derived from an EMBL/GenBank/DDBJ whole genome shotgun (WGS) entry which is preliminary data.</text>
</comment>
<feature type="compositionally biased region" description="Acidic residues" evidence="1">
    <location>
        <begin position="74"/>
        <end position="87"/>
    </location>
</feature>
<protein>
    <submittedName>
        <fullName evidence="2">Uncharacterized protein</fullName>
    </submittedName>
</protein>
<dbReference type="Proteomes" id="UP000693970">
    <property type="component" value="Unassembled WGS sequence"/>
</dbReference>
<dbReference type="EMBL" id="JAGRRH010000019">
    <property type="protein sequence ID" value="KAG7349061.1"/>
    <property type="molecule type" value="Genomic_DNA"/>
</dbReference>
<sequence>MRLPVPETAAISRSETPASNDKLSGDSTTSISMTSSDEDEAHHHVEHTSDDKDDDEEDSDEEYEVELNDKEKEDDNEDEDADGGSDMDDNRTQSFEDMSVASFSAINFTEFVEMYEIDCEYSPEEEAIMWFTSDEYAQFLEQCEERANEITKQHEAKGEEVTTQKLARDLLGLEAWTKEGYKKRQKARLSSIDVVLDEQFSQWDNGKEDPESIAELYRASTEESAINANTKAVQLEKDVRGFLRSTLKNYDVVRSMSTASLSSFRSKSSCSIDSLTDDDIEEDEEEEDENNVPKEKVVKKKVVKKKSADSGWTKIDPNAPQPYNKYIKKVPPKKHPSSNSLLSHSSNHSVTSTGSVRSISSSDSRRGPVNLTLSLSNSIRSMGSRSKAPPKNKSLGGRRKPEALAAASRLQRQSGSRTISAPKKHQPLSSRSLTDSSKKLLLKKKPQLNTVSITTTKKPNGATAMRLPLSKSSKPKNMKFTRSEVLPAYTTPVSADTDRKNLLAKKKQSLEQELRMIEKEMKTTKQSSLKARKPDSVKKAPAEAPEEKKKGGLFSKRFLLGKG</sequence>
<feature type="compositionally biased region" description="Polar residues" evidence="1">
    <location>
        <begin position="410"/>
        <end position="419"/>
    </location>
</feature>
<feature type="compositionally biased region" description="Acidic residues" evidence="1">
    <location>
        <begin position="275"/>
        <end position="290"/>
    </location>
</feature>
<accession>A0A9K3PJH1</accession>
<dbReference type="AlphaFoldDB" id="A0A9K3PJH1"/>
<feature type="region of interest" description="Disordered" evidence="1">
    <location>
        <begin position="269"/>
        <end position="436"/>
    </location>
</feature>
<gene>
    <name evidence="2" type="ORF">IV203_011658</name>
</gene>
<keyword evidence="3" id="KW-1185">Reference proteome</keyword>
<dbReference type="OrthoDB" id="10690418at2759"/>
<organism evidence="2 3">
    <name type="scientific">Nitzschia inconspicua</name>
    <dbReference type="NCBI Taxonomy" id="303405"/>
    <lineage>
        <taxon>Eukaryota</taxon>
        <taxon>Sar</taxon>
        <taxon>Stramenopiles</taxon>
        <taxon>Ochrophyta</taxon>
        <taxon>Bacillariophyta</taxon>
        <taxon>Bacillariophyceae</taxon>
        <taxon>Bacillariophycidae</taxon>
        <taxon>Bacillariales</taxon>
        <taxon>Bacillariaceae</taxon>
        <taxon>Nitzschia</taxon>
    </lineage>
</organism>
<feature type="compositionally biased region" description="Polar residues" evidence="1">
    <location>
        <begin position="371"/>
        <end position="384"/>
    </location>
</feature>
<name>A0A9K3PJH1_9STRA</name>
<feature type="compositionally biased region" description="Polar residues" evidence="1">
    <location>
        <begin position="11"/>
        <end position="22"/>
    </location>
</feature>
<reference evidence="2" key="1">
    <citation type="journal article" date="2021" name="Sci. Rep.">
        <title>Diploid genomic architecture of Nitzschia inconspicua, an elite biomass production diatom.</title>
        <authorList>
            <person name="Oliver A."/>
            <person name="Podell S."/>
            <person name="Pinowska A."/>
            <person name="Traller J.C."/>
            <person name="Smith S.R."/>
            <person name="McClure R."/>
            <person name="Beliaev A."/>
            <person name="Bohutskyi P."/>
            <person name="Hill E.A."/>
            <person name="Rabines A."/>
            <person name="Zheng H."/>
            <person name="Allen L.Z."/>
            <person name="Kuo A."/>
            <person name="Grigoriev I.V."/>
            <person name="Allen A.E."/>
            <person name="Hazlebeck D."/>
            <person name="Allen E.E."/>
        </authorList>
    </citation>
    <scope>NUCLEOTIDE SEQUENCE</scope>
    <source>
        <strain evidence="2">Hildebrandi</strain>
    </source>
</reference>
<feature type="compositionally biased region" description="Low complexity" evidence="1">
    <location>
        <begin position="337"/>
        <end position="362"/>
    </location>
</feature>
<feature type="compositionally biased region" description="Acidic residues" evidence="1">
    <location>
        <begin position="51"/>
        <end position="66"/>
    </location>
</feature>
<reference evidence="2" key="2">
    <citation type="submission" date="2021-04" db="EMBL/GenBank/DDBJ databases">
        <authorList>
            <person name="Podell S."/>
        </authorList>
    </citation>
    <scope>NUCLEOTIDE SEQUENCE</scope>
    <source>
        <strain evidence="2">Hildebrandi</strain>
    </source>
</reference>
<feature type="compositionally biased region" description="Basic and acidic residues" evidence="1">
    <location>
        <begin position="40"/>
        <end position="50"/>
    </location>
</feature>
<feature type="region of interest" description="Disordered" evidence="1">
    <location>
        <begin position="1"/>
        <end position="96"/>
    </location>
</feature>
<evidence type="ECO:0000313" key="2">
    <source>
        <dbReference type="EMBL" id="KAG7349061.1"/>
    </source>
</evidence>
<proteinExistence type="predicted"/>
<evidence type="ECO:0000313" key="3">
    <source>
        <dbReference type="Proteomes" id="UP000693970"/>
    </source>
</evidence>